<feature type="compositionally biased region" description="Basic and acidic residues" evidence="1">
    <location>
        <begin position="453"/>
        <end position="499"/>
    </location>
</feature>
<feature type="compositionally biased region" description="Basic and acidic residues" evidence="1">
    <location>
        <begin position="1099"/>
        <end position="1141"/>
    </location>
</feature>
<feature type="compositionally biased region" description="Acidic residues" evidence="1">
    <location>
        <begin position="847"/>
        <end position="856"/>
    </location>
</feature>
<feature type="compositionally biased region" description="Basic and acidic residues" evidence="1">
    <location>
        <begin position="346"/>
        <end position="356"/>
    </location>
</feature>
<reference evidence="2" key="1">
    <citation type="submission" date="2011-02" db="EMBL/GenBank/DDBJ databases">
        <authorList>
            <person name="Aslett M."/>
        </authorList>
    </citation>
    <scope>NUCLEOTIDE SEQUENCE</scope>
    <source>
        <strain evidence="2">Liverpool</strain>
    </source>
</reference>
<reference evidence="4" key="3">
    <citation type="journal article" date="2012" name="PLoS Pathog.">
        <title>Comparative genomics of the apicomplexan parasites Toxoplasma gondii and Neospora caninum: Coccidia differing in host range and transmission strategy.</title>
        <authorList>
            <person name="Reid A.J."/>
            <person name="Vermont S.J."/>
            <person name="Cotton J.A."/>
            <person name="Harris D."/>
            <person name="Hill-Cawthorne G.A."/>
            <person name="Konen-Waisman S."/>
            <person name="Latham S.M."/>
            <person name="Mourier T."/>
            <person name="Norton R."/>
            <person name="Quail M.A."/>
            <person name="Sanders M."/>
            <person name="Shanmugam D."/>
            <person name="Sohal A."/>
            <person name="Wasmuth J.D."/>
            <person name="Brunk B."/>
            <person name="Grigg M.E."/>
            <person name="Howard J.C."/>
            <person name="Parkinson J."/>
            <person name="Roos D.S."/>
            <person name="Trees A.J."/>
            <person name="Berriman M."/>
            <person name="Pain A."/>
            <person name="Wastling J.M."/>
        </authorList>
    </citation>
    <scope>NUCLEOTIDE SEQUENCE [LARGE SCALE GENOMIC DNA]</scope>
    <source>
        <strain evidence="4">Liverpool</strain>
    </source>
</reference>
<feature type="compositionally biased region" description="Basic and acidic residues" evidence="1">
    <location>
        <begin position="18"/>
        <end position="30"/>
    </location>
</feature>
<feature type="region of interest" description="Disordered" evidence="1">
    <location>
        <begin position="1397"/>
        <end position="1422"/>
    </location>
</feature>
<evidence type="ECO:0000313" key="2">
    <source>
        <dbReference type="EMBL" id="CBZ51913.1"/>
    </source>
</evidence>
<dbReference type="Gene3D" id="1.20.5.2050">
    <property type="match status" value="2"/>
</dbReference>
<feature type="compositionally biased region" description="Basic and acidic residues" evidence="1">
    <location>
        <begin position="1318"/>
        <end position="1331"/>
    </location>
</feature>
<feature type="region of interest" description="Disordered" evidence="1">
    <location>
        <begin position="1308"/>
        <end position="1347"/>
    </location>
</feature>
<feature type="compositionally biased region" description="Polar residues" evidence="1">
    <location>
        <begin position="212"/>
        <end position="222"/>
    </location>
</feature>
<feature type="compositionally biased region" description="Basic and acidic residues" evidence="1">
    <location>
        <begin position="146"/>
        <end position="158"/>
    </location>
</feature>
<feature type="region of interest" description="Disordered" evidence="1">
    <location>
        <begin position="112"/>
        <end position="305"/>
    </location>
</feature>
<feature type="compositionally biased region" description="Basic and acidic residues" evidence="1">
    <location>
        <begin position="263"/>
        <end position="280"/>
    </location>
</feature>
<keyword evidence="4" id="KW-1185">Reference proteome</keyword>
<dbReference type="OMA" id="RQIQFCQ"/>
<feature type="compositionally biased region" description="Basic and acidic residues" evidence="1">
    <location>
        <begin position="199"/>
        <end position="210"/>
    </location>
</feature>
<feature type="region of interest" description="Disordered" evidence="1">
    <location>
        <begin position="1096"/>
        <end position="1147"/>
    </location>
</feature>
<feature type="region of interest" description="Disordered" evidence="1">
    <location>
        <begin position="430"/>
        <end position="595"/>
    </location>
</feature>
<evidence type="ECO:0000313" key="3">
    <source>
        <dbReference type="EMBL" id="CEL65875.1"/>
    </source>
</evidence>
<feature type="compositionally biased region" description="Low complexity" evidence="1">
    <location>
        <begin position="672"/>
        <end position="687"/>
    </location>
</feature>
<dbReference type="eggNOG" id="ENOG502QZPC">
    <property type="taxonomic scope" value="Eukaryota"/>
</dbReference>
<evidence type="ECO:0000313" key="4">
    <source>
        <dbReference type="Proteomes" id="UP000007494"/>
    </source>
</evidence>
<reference evidence="3" key="4">
    <citation type="journal article" date="2015" name="PLoS ONE">
        <title>Comprehensive Evaluation of Toxoplasma gondii VEG and Neospora caninum LIV Genomes with Tachyzoite Stage Transcriptome and Proteome Defines Novel Transcript Features.</title>
        <authorList>
            <person name="Ramaprasad A."/>
            <person name="Mourier T."/>
            <person name="Naeem R."/>
            <person name="Malas T.B."/>
            <person name="Moussa E."/>
            <person name="Panigrahi A."/>
            <person name="Vermont S.J."/>
            <person name="Otto T.D."/>
            <person name="Wastling J."/>
            <person name="Pain A."/>
        </authorList>
    </citation>
    <scope>NUCLEOTIDE SEQUENCE</scope>
    <source>
        <strain evidence="3">Liverpool</strain>
    </source>
</reference>
<evidence type="ECO:0000256" key="1">
    <source>
        <dbReference type="SAM" id="MobiDB-lite"/>
    </source>
</evidence>
<feature type="compositionally biased region" description="Low complexity" evidence="1">
    <location>
        <begin position="360"/>
        <end position="371"/>
    </location>
</feature>
<feature type="region of interest" description="Disordered" evidence="1">
    <location>
        <begin position="17"/>
        <end position="45"/>
    </location>
</feature>
<feature type="compositionally biased region" description="Basic and acidic residues" evidence="1">
    <location>
        <begin position="654"/>
        <end position="664"/>
    </location>
</feature>
<feature type="compositionally biased region" description="Basic and acidic residues" evidence="1">
    <location>
        <begin position="833"/>
        <end position="845"/>
    </location>
</feature>
<feature type="region of interest" description="Disordered" evidence="1">
    <location>
        <begin position="711"/>
        <end position="936"/>
    </location>
</feature>
<feature type="compositionally biased region" description="Low complexity" evidence="1">
    <location>
        <begin position="721"/>
        <end position="730"/>
    </location>
</feature>
<protein>
    <submittedName>
        <fullName evidence="3">AP2 domain transcription factor AP2VI-2</fullName>
    </submittedName>
</protein>
<feature type="compositionally biased region" description="Gly residues" evidence="1">
    <location>
        <begin position="584"/>
        <end position="593"/>
    </location>
</feature>
<feature type="region of interest" description="Disordered" evidence="1">
    <location>
        <begin position="323"/>
        <end position="373"/>
    </location>
</feature>
<reference evidence="2" key="2">
    <citation type="submission" date="2011-03" db="EMBL/GenBank/DDBJ databases">
        <title>Comparative genomics and transcriptomics of Neospora caninum and Toxoplasma gondii.</title>
        <authorList>
            <person name="Reid A.J."/>
            <person name="Sohal A."/>
            <person name="Harris D."/>
            <person name="Quail M."/>
            <person name="Sanders M."/>
            <person name="Berriman M."/>
            <person name="Wastling J.M."/>
            <person name="Pain A."/>
        </authorList>
    </citation>
    <scope>NUCLEOTIDE SEQUENCE</scope>
    <source>
        <strain evidence="2">Liverpool</strain>
    </source>
</reference>
<feature type="compositionally biased region" description="Basic and acidic residues" evidence="1">
    <location>
        <begin position="1262"/>
        <end position="1274"/>
    </location>
</feature>
<feature type="compositionally biased region" description="Low complexity" evidence="1">
    <location>
        <begin position="543"/>
        <end position="581"/>
    </location>
</feature>
<accession>F0VDX0</accession>
<proteinExistence type="predicted"/>
<name>F0VDX0_NEOCL</name>
<feature type="region of interest" description="Disordered" evidence="1">
    <location>
        <begin position="650"/>
        <end position="687"/>
    </location>
</feature>
<feature type="compositionally biased region" description="Basic and acidic residues" evidence="1">
    <location>
        <begin position="122"/>
        <end position="138"/>
    </location>
</feature>
<feature type="compositionally biased region" description="Low complexity" evidence="1">
    <location>
        <begin position="796"/>
        <end position="806"/>
    </location>
</feature>
<feature type="region of interest" description="Disordered" evidence="1">
    <location>
        <begin position="1262"/>
        <end position="1282"/>
    </location>
</feature>
<feature type="region of interest" description="Disordered" evidence="1">
    <location>
        <begin position="1439"/>
        <end position="1493"/>
    </location>
</feature>
<dbReference type="Proteomes" id="UP000007494">
    <property type="component" value="Chromosome VI"/>
</dbReference>
<feature type="compositionally biased region" description="Low complexity" evidence="1">
    <location>
        <begin position="332"/>
        <end position="342"/>
    </location>
</feature>
<dbReference type="InParanoid" id="F0VDX0"/>
<feature type="compositionally biased region" description="Basic and acidic residues" evidence="1">
    <location>
        <begin position="1440"/>
        <end position="1483"/>
    </location>
</feature>
<dbReference type="OrthoDB" id="332441at2759"/>
<feature type="compositionally biased region" description="Polar residues" evidence="1">
    <location>
        <begin position="1333"/>
        <end position="1344"/>
    </location>
</feature>
<organism evidence="2 4">
    <name type="scientific">Neospora caninum (strain Liverpool)</name>
    <dbReference type="NCBI Taxonomy" id="572307"/>
    <lineage>
        <taxon>Eukaryota</taxon>
        <taxon>Sar</taxon>
        <taxon>Alveolata</taxon>
        <taxon>Apicomplexa</taxon>
        <taxon>Conoidasida</taxon>
        <taxon>Coccidia</taxon>
        <taxon>Eucoccidiorida</taxon>
        <taxon>Eimeriorina</taxon>
        <taxon>Sarcocystidae</taxon>
        <taxon>Neospora</taxon>
    </lineage>
</organism>
<sequence length="1542" mass="165614">MQQTARACAVASRLTRMATREDTGTRESSRVDLAGGGAEGRQADTRCPLEATVFGTDSRSSEASPPELPCLLTGGRPRELNAGADEPKKLAQPVGLARRGRLDPVRCYPETGRPRCSGNGTNEKERLGPSVCEERTGVRQETSCEESQRSGKLLDRNHGQCAASSDQKGGHWPTPRFAEVYVHPKAPRADPKTPGATGENKRGREARRESSLPVSLASSTEQEAGAAASEKTEGKAEGSPSAALRDSFAAGDGRRPFPVSVRATRDPGQESGHQGREDTHRKRSGELSGLRSGGREGVRASPASPSCCAVGEPLGLFFSGCAIPDKQPETPSPSSSVSSTFSLQKPAKESDERTGRDVVSAEQAEQWSAEARQFPPLKGVSYSSTRHEWICDWPVDAGAEDAKKRKKIVSFSVAKYGVSEARRLALEYHIHRSSEENEDEAQDSSPNEDDEAEDKRVAKNASGEKEGKRSSVATPEDREERGHGGENGKTEAKQADDGRQPNGRVVSPALCTAADQPDDNRMAFPYADDKGAQDENSGGRLTSPSASPFSHPSSPCPSLSSPAVCSPSLSSPSSGCSSSPPGEKTGGCRGGTARGVPLLSASVVSEEDGIEWDAAQRKWIFRFLREGQPAKKTFSVDKYGFSTARRLALMAKQMNEKAESERKPASSPRPPVSSASSSVPSPLSFASSVCGRAEPVSWTSDSTCSLLSVETRAEDADGGKSSLSSLRPSSGWVRPNDDGAASCEISGVQQESDDWDKGEADEPSGSAGSRPEGAQIAKRRRGRPPKKKKVVRPRQPRLAARPRQQLSPGTEQQAACGLRRSLRVESRAAAMSERGETKRPERQPQEETLEIGEDGNDLGLSVDARKSAAEGRPGGVRHGAEGSERSPSNGSQKPRVGGVEATEAGEPALPTSLPNSKTARPQRDQPASHLASSPVLASRASLRTGISSSSLALGDFPGPSAGVSLLASELRTSSSCSPASCGVAGGRVSAAKSSVVVRGDCPAFDKSPSAKHPEEDEDGLGWGPNVTTEERIRRLRLCLEELKRQQEVYLLQRGCAFKQAKHASEACVSSLGRAKHARLRSPYPCEPCEGLPVSAGLRRHPDAHRAPEEVEPEGERRRGARRVDADRDGERDDRKRDREETGGLEEGDPVSVATLQVIAAVLSDFLQLCGSPSRMECLGFGERQIQFCQQSIPLLQDSLLFLRSVQSTDEPSTVAFASLFREILLLLPRSASSSPMEIFHHLTKLVRGLLVWRRAVTGERRADRGDKTRVRAETPEQLGRAHQRERAAAALPSAGAAAVLRALQLQHGHGAGRPGWPEARRENSRLDDRASSFDASPSSGLQTLQRRRDREVGIVGRLVASPDAVKEEASDGKADQAGHEARLRAALRTFLASKKMPCPGRSAHRQATCGRLDSEASMEPQSAIDEARQWSEAGAVAHFRRAETRLTPEARDTNRDAEERESASSVRGRAERKDAARDREERTATPTAASKSRGFAAWQETMIRALQSATTVEDLRGSEALQRLFALWKTRDVKAPDFLVSS</sequence>
<feature type="compositionally biased region" description="Basic residues" evidence="1">
    <location>
        <begin position="777"/>
        <end position="795"/>
    </location>
</feature>
<dbReference type="GeneID" id="13444622"/>
<feature type="compositionally biased region" description="Acidic residues" evidence="1">
    <location>
        <begin position="436"/>
        <end position="452"/>
    </location>
</feature>
<dbReference type="EMBL" id="FR823387">
    <property type="protein sequence ID" value="CBZ51913.1"/>
    <property type="molecule type" value="Genomic_DNA"/>
</dbReference>
<gene>
    <name evidence="3" type="ORF">BN1204_017050</name>
    <name evidence="2" type="ORF">NCLIV_017050</name>
</gene>
<dbReference type="VEuPathDB" id="ToxoDB:NCLIV_017050"/>
<dbReference type="EMBL" id="LN714480">
    <property type="protein sequence ID" value="CEL65875.1"/>
    <property type="molecule type" value="Genomic_DNA"/>
</dbReference>
<dbReference type="RefSeq" id="XP_003881946.1">
    <property type="nucleotide sequence ID" value="XM_003881897.1"/>
</dbReference>